<keyword evidence="2" id="KW-1185">Reference proteome</keyword>
<proteinExistence type="predicted"/>
<name>A0ABN2ENW1_9ACTN</name>
<dbReference type="Proteomes" id="UP001500190">
    <property type="component" value="Unassembled WGS sequence"/>
</dbReference>
<evidence type="ECO:0000313" key="2">
    <source>
        <dbReference type="Proteomes" id="UP001500190"/>
    </source>
</evidence>
<evidence type="ECO:0000313" key="1">
    <source>
        <dbReference type="EMBL" id="GAA1613192.1"/>
    </source>
</evidence>
<dbReference type="EMBL" id="BAAAND010000013">
    <property type="protein sequence ID" value="GAA1613192.1"/>
    <property type="molecule type" value="Genomic_DNA"/>
</dbReference>
<comment type="caution">
    <text evidence="1">The sequence shown here is derived from an EMBL/GenBank/DDBJ whole genome shotgun (WGS) entry which is preliminary data.</text>
</comment>
<reference evidence="1 2" key="1">
    <citation type="journal article" date="2019" name="Int. J. Syst. Evol. Microbiol.">
        <title>The Global Catalogue of Microorganisms (GCM) 10K type strain sequencing project: providing services to taxonomists for standard genome sequencing and annotation.</title>
        <authorList>
            <consortium name="The Broad Institute Genomics Platform"/>
            <consortium name="The Broad Institute Genome Sequencing Center for Infectious Disease"/>
            <person name="Wu L."/>
            <person name="Ma J."/>
        </authorList>
    </citation>
    <scope>NUCLEOTIDE SEQUENCE [LARGE SCALE GENOMIC DNA]</scope>
    <source>
        <strain evidence="1 2">JCM 14304</strain>
    </source>
</reference>
<accession>A0ABN2ENW1</accession>
<gene>
    <name evidence="1" type="ORF">GCM10009742_75480</name>
</gene>
<protein>
    <submittedName>
        <fullName evidence="1">Uncharacterized protein</fullName>
    </submittedName>
</protein>
<sequence>MLTHRISTLAGVTDRPDVPDSAVVLAISRVELGIDHVLDALRTQDPFGIRSYLTEYSEQEKPNLAEKGLILAIDRLLQMKVPGHEEWPTLPLAKRCDWWVERLGGFAAVVAGLPRLSGAAADRLPMKDTLGAAVQAMVIGAVCREYGVEAHADRTSVIIRVLTDRPITPDEVLKYDDPAVAGDDVAEQLGLDEVSTDMGLRKGVRLVWRLSKLFGGLSEVFEERPRGSLGARFVGKLPGVGVVGGFFDERKGIRKAAYEAGDLLTNSTFRVKPL</sequence>
<organism evidence="1 2">
    <name type="scientific">Kribbella karoonensis</name>
    <dbReference type="NCBI Taxonomy" id="324851"/>
    <lineage>
        <taxon>Bacteria</taxon>
        <taxon>Bacillati</taxon>
        <taxon>Actinomycetota</taxon>
        <taxon>Actinomycetes</taxon>
        <taxon>Propionibacteriales</taxon>
        <taxon>Kribbellaceae</taxon>
        <taxon>Kribbella</taxon>
    </lineage>
</organism>